<dbReference type="VEuPathDB" id="VectorBase:LDEU007446"/>
<keyword evidence="3" id="KW-1185">Reference proteome</keyword>
<dbReference type="SUPFAM" id="SSF46785">
    <property type="entry name" value="Winged helix' DNA-binding domain"/>
    <property type="match status" value="1"/>
</dbReference>
<evidence type="ECO:0000259" key="1">
    <source>
        <dbReference type="Pfam" id="PF08100"/>
    </source>
</evidence>
<dbReference type="InterPro" id="IPR036390">
    <property type="entry name" value="WH_DNA-bd_sf"/>
</dbReference>
<comment type="caution">
    <text evidence="2">The sequence shown here is derived from an EMBL/GenBank/DDBJ whole genome shotgun (WGS) entry which is preliminary data.</text>
</comment>
<dbReference type="Proteomes" id="UP000288716">
    <property type="component" value="Unassembled WGS sequence"/>
</dbReference>
<name>A0A443SAU0_9ACAR</name>
<evidence type="ECO:0000313" key="3">
    <source>
        <dbReference type="Proteomes" id="UP000288716"/>
    </source>
</evidence>
<feature type="non-terminal residue" evidence="2">
    <location>
        <position position="81"/>
    </location>
</feature>
<feature type="domain" description="O-methyltransferase dimerisation" evidence="1">
    <location>
        <begin position="31"/>
        <end position="79"/>
    </location>
</feature>
<dbReference type="GO" id="GO:0046983">
    <property type="term" value="F:protein dimerization activity"/>
    <property type="evidence" value="ECO:0007669"/>
    <property type="project" value="InterPro"/>
</dbReference>
<gene>
    <name evidence="2" type="ORF">B4U80_13198</name>
</gene>
<dbReference type="InterPro" id="IPR012967">
    <property type="entry name" value="COMT_dimerisation"/>
</dbReference>
<protein>
    <recommendedName>
        <fullName evidence="1">O-methyltransferase dimerisation domain-containing protein</fullName>
    </recommendedName>
</protein>
<dbReference type="AlphaFoldDB" id="A0A443SAU0"/>
<accession>A0A443SAU0</accession>
<sequence length="81" mass="9181">MFSNIVLKENDPKKAVLDFIYAPTKIYTALWAAKLDVINHLHSKPMNAQELAELTSTKPELTSRLLRALVTLGFLVKNEQQ</sequence>
<organism evidence="2 3">
    <name type="scientific">Leptotrombidium deliense</name>
    <dbReference type="NCBI Taxonomy" id="299467"/>
    <lineage>
        <taxon>Eukaryota</taxon>
        <taxon>Metazoa</taxon>
        <taxon>Ecdysozoa</taxon>
        <taxon>Arthropoda</taxon>
        <taxon>Chelicerata</taxon>
        <taxon>Arachnida</taxon>
        <taxon>Acari</taxon>
        <taxon>Acariformes</taxon>
        <taxon>Trombidiformes</taxon>
        <taxon>Prostigmata</taxon>
        <taxon>Anystina</taxon>
        <taxon>Parasitengona</taxon>
        <taxon>Trombiculoidea</taxon>
        <taxon>Trombiculidae</taxon>
        <taxon>Leptotrombidium</taxon>
    </lineage>
</organism>
<dbReference type="Pfam" id="PF08100">
    <property type="entry name" value="Dimerisation"/>
    <property type="match status" value="1"/>
</dbReference>
<dbReference type="EMBL" id="NCKV01004678">
    <property type="protein sequence ID" value="RWS24594.1"/>
    <property type="molecule type" value="Genomic_DNA"/>
</dbReference>
<dbReference type="InterPro" id="IPR036388">
    <property type="entry name" value="WH-like_DNA-bd_sf"/>
</dbReference>
<reference evidence="2 3" key="1">
    <citation type="journal article" date="2018" name="Gigascience">
        <title>Genomes of trombidid mites reveal novel predicted allergens and laterally-transferred genes associated with secondary metabolism.</title>
        <authorList>
            <person name="Dong X."/>
            <person name="Chaisiri K."/>
            <person name="Xia D."/>
            <person name="Armstrong S.D."/>
            <person name="Fang Y."/>
            <person name="Donnelly M.J."/>
            <person name="Kadowaki T."/>
            <person name="McGarry J.W."/>
            <person name="Darby A.C."/>
            <person name="Makepeace B.L."/>
        </authorList>
    </citation>
    <scope>NUCLEOTIDE SEQUENCE [LARGE SCALE GENOMIC DNA]</scope>
    <source>
        <strain evidence="2">UoL-UT</strain>
    </source>
</reference>
<proteinExistence type="predicted"/>
<dbReference type="Gene3D" id="1.10.10.10">
    <property type="entry name" value="Winged helix-like DNA-binding domain superfamily/Winged helix DNA-binding domain"/>
    <property type="match status" value="1"/>
</dbReference>
<dbReference type="OrthoDB" id="1606438at2759"/>
<evidence type="ECO:0000313" key="2">
    <source>
        <dbReference type="EMBL" id="RWS24594.1"/>
    </source>
</evidence>